<gene>
    <name evidence="9" type="ORF">RS24_01136</name>
</gene>
<evidence type="ECO:0000256" key="5">
    <source>
        <dbReference type="ARBA" id="ARBA00023136"/>
    </source>
</evidence>
<evidence type="ECO:0000256" key="1">
    <source>
        <dbReference type="ARBA" id="ARBA00004167"/>
    </source>
</evidence>
<dbReference type="GO" id="GO:0016020">
    <property type="term" value="C:membrane"/>
    <property type="evidence" value="ECO:0007669"/>
    <property type="project" value="UniProtKB-SubCell"/>
</dbReference>
<comment type="subunit">
    <text evidence="6">HflC and HflK may interact to form a multimeric complex.</text>
</comment>
<dbReference type="Pfam" id="PF01145">
    <property type="entry name" value="Band_7"/>
    <property type="match status" value="1"/>
</dbReference>
<keyword evidence="3 6" id="KW-0812">Transmembrane</keyword>
<feature type="compositionally biased region" description="Low complexity" evidence="7">
    <location>
        <begin position="1"/>
        <end position="27"/>
    </location>
</feature>
<feature type="region of interest" description="Disordered" evidence="7">
    <location>
        <begin position="1"/>
        <end position="28"/>
    </location>
</feature>
<dbReference type="InterPro" id="IPR010201">
    <property type="entry name" value="HflK"/>
</dbReference>
<dbReference type="Gene3D" id="3.30.479.30">
    <property type="entry name" value="Band 7 domain"/>
    <property type="match status" value="1"/>
</dbReference>
<dbReference type="RefSeq" id="WP_021777122.1">
    <property type="nucleotide sequence ID" value="NZ_AWXE01000004.1"/>
</dbReference>
<evidence type="ECO:0000256" key="4">
    <source>
        <dbReference type="ARBA" id="ARBA00022989"/>
    </source>
</evidence>
<dbReference type="Proteomes" id="UP000016762">
    <property type="component" value="Unassembled WGS sequence"/>
</dbReference>
<dbReference type="EMBL" id="AWXE01000004">
    <property type="protein sequence ID" value="ERL46143.1"/>
    <property type="molecule type" value="Genomic_DNA"/>
</dbReference>
<dbReference type="NCBIfam" id="TIGR01933">
    <property type="entry name" value="hflK"/>
    <property type="match status" value="1"/>
</dbReference>
<evidence type="ECO:0000256" key="2">
    <source>
        <dbReference type="ARBA" id="ARBA00006971"/>
    </source>
</evidence>
<name>U2WRG6_9PROT</name>
<dbReference type="PANTHER" id="PTHR43327:SF2">
    <property type="entry name" value="MODULATOR OF FTSH PROTEASE HFLK"/>
    <property type="match status" value="1"/>
</dbReference>
<evidence type="ECO:0000313" key="9">
    <source>
        <dbReference type="EMBL" id="ERL46143.1"/>
    </source>
</evidence>
<keyword evidence="5 6" id="KW-0472">Membrane</keyword>
<dbReference type="SUPFAM" id="SSF117892">
    <property type="entry name" value="Band 7/SPFH domain"/>
    <property type="match status" value="1"/>
</dbReference>
<evidence type="ECO:0000259" key="8">
    <source>
        <dbReference type="SMART" id="SM00244"/>
    </source>
</evidence>
<reference evidence="9 10" key="1">
    <citation type="journal article" date="2014" name="FEMS Microbiol. Ecol.">
        <title>Genomic differentiation among two strains of the PS1 clade isolated from geographically separated marine habitats.</title>
        <authorList>
            <person name="Jimenez-Infante F."/>
            <person name="Ngugi D.K."/>
            <person name="Alam I."/>
            <person name="Rashid M."/>
            <person name="Baalawi W."/>
            <person name="Kamau A.A."/>
            <person name="Bajic V.B."/>
            <person name="Stingl U."/>
        </authorList>
    </citation>
    <scope>NUCLEOTIDE SEQUENCE [LARGE SCALE GENOMIC DNA]</scope>
    <source>
        <strain evidence="9 10">RS24</strain>
    </source>
</reference>
<dbReference type="SMART" id="SM00244">
    <property type="entry name" value="PHB"/>
    <property type="match status" value="1"/>
</dbReference>
<dbReference type="OrthoDB" id="9779595at2"/>
<comment type="similarity">
    <text evidence="2 6">Belongs to the band 7/mec-2 family. HflK subfamily.</text>
</comment>
<evidence type="ECO:0000256" key="7">
    <source>
        <dbReference type="SAM" id="MobiDB-lite"/>
    </source>
</evidence>
<dbReference type="InterPro" id="IPR001107">
    <property type="entry name" value="Band_7"/>
</dbReference>
<keyword evidence="4 6" id="KW-1133">Transmembrane helix</keyword>
<organism evidence="9 10">
    <name type="scientific">Candidatus Micropelagius thuwalensis</name>
    <dbReference type="NCBI Taxonomy" id="1397666"/>
    <lineage>
        <taxon>Bacteria</taxon>
        <taxon>Pseudomonadati</taxon>
        <taxon>Pseudomonadota</taxon>
        <taxon>Alphaproteobacteria</taxon>
        <taxon>PS1 clade</taxon>
        <taxon>Candidatus Micropelagius</taxon>
    </lineage>
</organism>
<evidence type="ECO:0000313" key="10">
    <source>
        <dbReference type="Proteomes" id="UP000016762"/>
    </source>
</evidence>
<comment type="function">
    <text evidence="6">HflC and HflK could encode or regulate a protease.</text>
</comment>
<comment type="caution">
    <text evidence="9">The sequence shown here is derived from an EMBL/GenBank/DDBJ whole genome shotgun (WGS) entry which is preliminary data.</text>
</comment>
<evidence type="ECO:0000256" key="3">
    <source>
        <dbReference type="ARBA" id="ARBA00022692"/>
    </source>
</evidence>
<dbReference type="InterPro" id="IPR050710">
    <property type="entry name" value="Band7/mec-2_domain"/>
</dbReference>
<keyword evidence="10" id="KW-1185">Reference proteome</keyword>
<dbReference type="CDD" id="cd03404">
    <property type="entry name" value="SPFH_HflK"/>
    <property type="match status" value="1"/>
</dbReference>
<sequence length="364" mass="40295">MPWDNQSGGPNGGNNNPWGNNPRQQGPDIDAWLNQLQENIKKYIPGGGSGSGIVLLLVGLLVLWGLSGFYRVQADEQGVVLRFGKFQAQTSPGLNYHIPWPVETVITPKVTIVNRVDIGMRGPSDSFVGGRVASRDVPEESLMLTGDENIVDVDFSVFWLINSASDFLFNIQNPEGTVKSVAESTMREIVGQNNIQPILTEQRQNTEDMVRDLMQSILDEYGAGITITQVKMQKVDPPAAVIDAFRDVQAARADQERARNEAQAYANRVVPEAQGEAFRIRREAEAYREQAVAEAEGQASRFAAVYNEYKQASDVTRQRIFLETVEKVMQRSNKIIIDQSEAGGGVIPYLPLDRLNSKTNKGDQ</sequence>
<evidence type="ECO:0000256" key="6">
    <source>
        <dbReference type="RuleBase" id="RU364113"/>
    </source>
</evidence>
<feature type="domain" description="Band 7" evidence="8">
    <location>
        <begin position="67"/>
        <end position="249"/>
    </location>
</feature>
<accession>U2WRG6</accession>
<dbReference type="STRING" id="1397666.RS24_01136"/>
<dbReference type="eggNOG" id="COG0330">
    <property type="taxonomic scope" value="Bacteria"/>
</dbReference>
<dbReference type="PANTHER" id="PTHR43327">
    <property type="entry name" value="STOMATIN-LIKE PROTEIN 2, MITOCHONDRIAL"/>
    <property type="match status" value="1"/>
</dbReference>
<dbReference type="AlphaFoldDB" id="U2WRG6"/>
<proteinExistence type="inferred from homology"/>
<dbReference type="InterPro" id="IPR036013">
    <property type="entry name" value="Band_7/SPFH_dom_sf"/>
</dbReference>
<dbReference type="PATRIC" id="fig|1397666.3.peg.1024"/>
<feature type="transmembrane region" description="Helical" evidence="6">
    <location>
        <begin position="52"/>
        <end position="72"/>
    </location>
</feature>
<comment type="subcellular location">
    <subcellularLocation>
        <location evidence="1">Membrane</location>
        <topology evidence="1">Single-pass membrane protein</topology>
    </subcellularLocation>
</comment>
<protein>
    <recommendedName>
        <fullName evidence="6">Protein HflK</fullName>
    </recommendedName>
</protein>